<dbReference type="AlphaFoldDB" id="A0A507R5N4"/>
<keyword evidence="5 10" id="KW-0479">Metal-binding</keyword>
<keyword evidence="9 10" id="KW-0342">GTP-binding</keyword>
<evidence type="ECO:0000256" key="7">
    <source>
        <dbReference type="ARBA" id="ARBA00022755"/>
    </source>
</evidence>
<evidence type="ECO:0000256" key="1">
    <source>
        <dbReference type="ARBA" id="ARBA00003779"/>
    </source>
</evidence>
<dbReference type="Pfam" id="PF00709">
    <property type="entry name" value="Adenylsucc_synt"/>
    <property type="match status" value="1"/>
</dbReference>
<evidence type="ECO:0000256" key="11">
    <source>
        <dbReference type="PROSITE-ProRule" id="PRU10134"/>
    </source>
</evidence>
<dbReference type="InterPro" id="IPR033128">
    <property type="entry name" value="Adenylosuccin_syn_Lys_AS"/>
</dbReference>
<dbReference type="EC" id="6.3.4.4" evidence="10 12"/>
<comment type="subunit">
    <text evidence="2 10">Homodimer.</text>
</comment>
<comment type="caution">
    <text evidence="10">Lacks conserved residue(s) required for the propagation of feature annotation.</text>
</comment>
<dbReference type="InterPro" id="IPR018220">
    <property type="entry name" value="Adenylosuccin_syn_GTP-bd"/>
</dbReference>
<feature type="binding site" evidence="10">
    <location>
        <begin position="41"/>
        <end position="44"/>
    </location>
    <ligand>
        <name>IMP</name>
        <dbReference type="ChEBI" id="CHEBI:58053"/>
    </ligand>
</feature>
<dbReference type="Gene3D" id="3.90.170.10">
    <property type="entry name" value="Adenylosuccinate Synthetase, subunit A, domain 3"/>
    <property type="match status" value="1"/>
</dbReference>
<comment type="cofactor">
    <cofactor evidence="10">
        <name>Mg(2+)</name>
        <dbReference type="ChEBI" id="CHEBI:18420"/>
    </cofactor>
    <text evidence="10">Binds 1 Mg(2+) ion per subunit.</text>
</comment>
<evidence type="ECO:0000256" key="8">
    <source>
        <dbReference type="ARBA" id="ARBA00022842"/>
    </source>
</evidence>
<comment type="caution">
    <text evidence="13">The sequence shown here is derived from an EMBL/GenBank/DDBJ whole genome shotgun (WGS) entry which is preliminary data.</text>
</comment>
<feature type="binding site" evidence="10">
    <location>
        <begin position="15"/>
        <end position="21"/>
    </location>
    <ligand>
        <name>GTP</name>
        <dbReference type="ChEBI" id="CHEBI:37565"/>
    </ligand>
</feature>
<comment type="function">
    <text evidence="12">Plays an important role in the de novo pathway of purine nucleotide biosynthesis.</text>
</comment>
<evidence type="ECO:0000256" key="12">
    <source>
        <dbReference type="RuleBase" id="RU000520"/>
    </source>
</evidence>
<dbReference type="InterPro" id="IPR001114">
    <property type="entry name" value="Adenylosuccinate_synthetase"/>
</dbReference>
<evidence type="ECO:0000256" key="5">
    <source>
        <dbReference type="ARBA" id="ARBA00022723"/>
    </source>
</evidence>
<keyword evidence="14" id="KW-1185">Reference proteome</keyword>
<dbReference type="CDD" id="cd03108">
    <property type="entry name" value="AdSS"/>
    <property type="match status" value="1"/>
</dbReference>
<dbReference type="InterPro" id="IPR042109">
    <property type="entry name" value="Adenylosuccinate_synth_dom1"/>
</dbReference>
<dbReference type="GO" id="GO:0005525">
    <property type="term" value="F:GTP binding"/>
    <property type="evidence" value="ECO:0007669"/>
    <property type="project" value="UniProtKB-UniRule"/>
</dbReference>
<dbReference type="GO" id="GO:0044208">
    <property type="term" value="P:'de novo' AMP biosynthetic process"/>
    <property type="evidence" value="ECO:0007669"/>
    <property type="project" value="UniProtKB-UniRule"/>
</dbReference>
<keyword evidence="8 10" id="KW-0460">Magnesium</keyword>
<feature type="binding site" evidence="10">
    <location>
        <position position="306"/>
    </location>
    <ligand>
        <name>IMP</name>
        <dbReference type="ChEBI" id="CHEBI:58053"/>
    </ligand>
</feature>
<feature type="binding site" evidence="10">
    <location>
        <begin position="16"/>
        <end position="19"/>
    </location>
    <ligand>
        <name>IMP</name>
        <dbReference type="ChEBI" id="CHEBI:58053"/>
    </ligand>
</feature>
<feature type="binding site" evidence="10">
    <location>
        <position position="132"/>
    </location>
    <ligand>
        <name>IMP</name>
        <dbReference type="ChEBI" id="CHEBI:58053"/>
    </ligand>
</feature>
<dbReference type="PANTHER" id="PTHR11846">
    <property type="entry name" value="ADENYLOSUCCINATE SYNTHETASE"/>
    <property type="match status" value="1"/>
</dbReference>
<keyword evidence="4 10" id="KW-0436">Ligase</keyword>
<dbReference type="UniPathway" id="UPA00075">
    <property type="reaction ID" value="UER00335"/>
</dbReference>
<dbReference type="PROSITE" id="PS01266">
    <property type="entry name" value="ADENYLOSUCCIN_SYN_1"/>
    <property type="match status" value="1"/>
</dbReference>
<evidence type="ECO:0000313" key="13">
    <source>
        <dbReference type="EMBL" id="TQB76463.1"/>
    </source>
</evidence>
<sequence>MSSANVTIVLGTQFGDEGKGKLVDILTESADVCARSAGGNNAGHTIVANGITYDFHLLPSGLVNPKTVNLIGTGVVVHVPSLFSELEALHAKGLNTDGRLFVSSRAHIVLDLHQFVDKLSEVALGKAKVGTTGKGIGPSYSTKAARTGLRIDQLKPETWVNFERHFRQLVANYRQQYGSLLDSYDEEGELKKLKELAPRIKPLVVDAVAWINEQTKQKKEILVEGANALMLDLDYGTYPYVTSSSASIGGAFTGLAISPFSIKKIVGVAKAYLSRVGNGPMPTEQLNEIGDYLQSKGREVGVTTGRKRRCGWLDLVMLKHSTLVNHYTSLNFTKLDVLDDLKEIKAAVAYRLPNGEVSEIFPTNTEDLDVIEPIYKTFPGWQKDTTVCTKYDELPVEAKEYIKFIEEFLGVKIESVGCGPSRENIIFR</sequence>
<evidence type="ECO:0000256" key="2">
    <source>
        <dbReference type="ARBA" id="ARBA00011738"/>
    </source>
</evidence>
<dbReference type="GO" id="GO:0005737">
    <property type="term" value="C:cytoplasm"/>
    <property type="evidence" value="ECO:0007669"/>
    <property type="project" value="UniProtKB-SubCell"/>
</dbReference>
<comment type="subcellular location">
    <subcellularLocation>
        <location evidence="10">Cytoplasm</location>
    </subcellularLocation>
</comment>
<dbReference type="Proteomes" id="UP000319663">
    <property type="component" value="Unassembled WGS sequence"/>
</dbReference>
<feature type="active site" evidence="11">
    <location>
        <position position="143"/>
    </location>
</feature>
<evidence type="ECO:0000313" key="14">
    <source>
        <dbReference type="Proteomes" id="UP000319663"/>
    </source>
</evidence>
<dbReference type="InterPro" id="IPR042110">
    <property type="entry name" value="Adenylosuccinate_synth_dom2"/>
</dbReference>
<dbReference type="Gene3D" id="3.40.440.10">
    <property type="entry name" value="Adenylosuccinate Synthetase, subunit A, domain 1"/>
    <property type="match status" value="1"/>
</dbReference>
<dbReference type="InterPro" id="IPR042111">
    <property type="entry name" value="Adenylosuccinate_synth_dom3"/>
</dbReference>
<dbReference type="STRING" id="5098.A0A507R5N4"/>
<keyword evidence="3 10" id="KW-0963">Cytoplasm</keyword>
<evidence type="ECO:0000256" key="6">
    <source>
        <dbReference type="ARBA" id="ARBA00022741"/>
    </source>
</evidence>
<dbReference type="SMART" id="SM00788">
    <property type="entry name" value="Adenylsucc_synt"/>
    <property type="match status" value="1"/>
</dbReference>
<comment type="pathway">
    <text evidence="10 12">Purine metabolism; AMP biosynthesis via de novo pathway; AMP from IMP: step 1/2.</text>
</comment>
<dbReference type="NCBIfam" id="NF002223">
    <property type="entry name" value="PRK01117.1"/>
    <property type="match status" value="1"/>
</dbReference>
<name>A0A507R5N4_MONPU</name>
<dbReference type="HAMAP" id="MF_00011">
    <property type="entry name" value="Adenylosucc_synth"/>
    <property type="match status" value="1"/>
</dbReference>
<evidence type="ECO:0000256" key="10">
    <source>
        <dbReference type="HAMAP-Rule" id="MF_03125"/>
    </source>
</evidence>
<feature type="binding site" evidence="10">
    <location>
        <position position="308"/>
    </location>
    <ligand>
        <name>GTP</name>
        <dbReference type="ChEBI" id="CHEBI:37565"/>
    </ligand>
</feature>
<feature type="active site" description="Proton acceptor" evidence="10">
    <location>
        <position position="16"/>
    </location>
</feature>
<comment type="function">
    <text evidence="1">Plays an important role in the de novo pathway and in the salvage pathway of purine nucleotide biosynthesis. Catalyzes the first committed step in the biosynthesis of AMP from IMP.</text>
</comment>
<dbReference type="PANTHER" id="PTHR11846:SF0">
    <property type="entry name" value="ADENYLOSUCCINATE SYNTHETASE"/>
    <property type="match status" value="1"/>
</dbReference>
<protein>
    <recommendedName>
        <fullName evidence="10 12">Adenylosuccinate synthetase</fullName>
        <shortName evidence="10">AMPSase</shortName>
        <shortName evidence="10">AdSS</shortName>
        <ecNumber evidence="10 12">6.3.4.4</ecNumber>
    </recommendedName>
    <alternativeName>
        <fullName evidence="10">IMP--aspartate ligase</fullName>
    </alternativeName>
</protein>
<evidence type="ECO:0000256" key="4">
    <source>
        <dbReference type="ARBA" id="ARBA00022598"/>
    </source>
</evidence>
<feature type="active site" description="Proton donor" evidence="10">
    <location>
        <position position="44"/>
    </location>
</feature>
<gene>
    <name evidence="13" type="ORF">MPDQ_007871</name>
</gene>
<comment type="catalytic activity">
    <reaction evidence="10 12">
        <text>IMP + L-aspartate + GTP = N(6)-(1,2-dicarboxyethyl)-AMP + GDP + phosphate + 2 H(+)</text>
        <dbReference type="Rhea" id="RHEA:15753"/>
        <dbReference type="ChEBI" id="CHEBI:15378"/>
        <dbReference type="ChEBI" id="CHEBI:29991"/>
        <dbReference type="ChEBI" id="CHEBI:37565"/>
        <dbReference type="ChEBI" id="CHEBI:43474"/>
        <dbReference type="ChEBI" id="CHEBI:57567"/>
        <dbReference type="ChEBI" id="CHEBI:58053"/>
        <dbReference type="ChEBI" id="CHEBI:58189"/>
        <dbReference type="EC" id="6.3.4.4"/>
    </reaction>
</comment>
<keyword evidence="7 10" id="KW-0658">Purine biosynthesis</keyword>
<feature type="binding site" evidence="10">
    <location>
        <position position="43"/>
    </location>
    <ligand>
        <name>Mg(2+)</name>
        <dbReference type="ChEBI" id="CHEBI:18420"/>
    </ligand>
</feature>
<dbReference type="OrthoDB" id="10265645at2759"/>
<dbReference type="InterPro" id="IPR027417">
    <property type="entry name" value="P-loop_NTPase"/>
</dbReference>
<organism evidence="13 14">
    <name type="scientific">Monascus purpureus</name>
    <name type="common">Red mold</name>
    <name type="synonym">Monascus anka</name>
    <dbReference type="NCBI Taxonomy" id="5098"/>
    <lineage>
        <taxon>Eukaryota</taxon>
        <taxon>Fungi</taxon>
        <taxon>Dikarya</taxon>
        <taxon>Ascomycota</taxon>
        <taxon>Pezizomycotina</taxon>
        <taxon>Eurotiomycetes</taxon>
        <taxon>Eurotiomycetidae</taxon>
        <taxon>Eurotiales</taxon>
        <taxon>Aspergillaceae</taxon>
        <taxon>Monascus</taxon>
    </lineage>
</organism>
<dbReference type="GO" id="GO:0000287">
    <property type="term" value="F:magnesium ion binding"/>
    <property type="evidence" value="ECO:0007669"/>
    <property type="project" value="UniProtKB-UniRule"/>
</dbReference>
<dbReference type="FunFam" id="3.90.170.10:FF:000001">
    <property type="entry name" value="Adenylosuccinate synthetase"/>
    <property type="match status" value="1"/>
</dbReference>
<dbReference type="SUPFAM" id="SSF52540">
    <property type="entry name" value="P-loop containing nucleoside triphosphate hydrolases"/>
    <property type="match status" value="1"/>
</dbReference>
<dbReference type="PROSITE" id="PS00513">
    <property type="entry name" value="ADENYLOSUCCIN_SYN_2"/>
    <property type="match status" value="1"/>
</dbReference>
<comment type="function">
    <text evidence="10">Plays an important role in the de novo pathway and in the salvage pathway of purine nucleotide biosynthesis. Catalyzes the first commited step in the biosynthesis of AMP from IMP.</text>
</comment>
<dbReference type="Gene3D" id="1.10.300.10">
    <property type="entry name" value="Adenylosuccinate Synthetase, subunit A, domain 2"/>
    <property type="match status" value="1"/>
</dbReference>
<comment type="similarity">
    <text evidence="10 12">Belongs to the adenylosuccinate synthetase family.</text>
</comment>
<accession>A0A507R5N4</accession>
<feature type="binding site" evidence="10">
    <location>
        <begin position="334"/>
        <end position="336"/>
    </location>
    <ligand>
        <name>GTP</name>
        <dbReference type="ChEBI" id="CHEBI:37565"/>
    </ligand>
</feature>
<feature type="binding site" evidence="10">
    <location>
        <position position="146"/>
    </location>
    <ligand>
        <name>IMP</name>
        <dbReference type="ChEBI" id="CHEBI:58053"/>
        <note>ligand shared between dimeric partners</note>
    </ligand>
</feature>
<dbReference type="NCBIfam" id="TIGR00184">
    <property type="entry name" value="purA"/>
    <property type="match status" value="1"/>
</dbReference>
<feature type="binding site" evidence="10">
    <location>
        <begin position="43"/>
        <end position="45"/>
    </location>
    <ligand>
        <name>GTP</name>
        <dbReference type="ChEBI" id="CHEBI:37565"/>
    </ligand>
</feature>
<dbReference type="EMBL" id="VIFY01000009">
    <property type="protein sequence ID" value="TQB76463.1"/>
    <property type="molecule type" value="Genomic_DNA"/>
</dbReference>
<dbReference type="GO" id="GO:0046040">
    <property type="term" value="P:IMP metabolic process"/>
    <property type="evidence" value="ECO:0007669"/>
    <property type="project" value="TreeGrafter"/>
</dbReference>
<evidence type="ECO:0000256" key="9">
    <source>
        <dbReference type="ARBA" id="ARBA00023134"/>
    </source>
</evidence>
<feature type="binding site" evidence="10">
    <location>
        <position position="16"/>
    </location>
    <ligand>
        <name>Mg(2+)</name>
        <dbReference type="ChEBI" id="CHEBI:18420"/>
    </ligand>
</feature>
<evidence type="ECO:0000256" key="3">
    <source>
        <dbReference type="ARBA" id="ARBA00022490"/>
    </source>
</evidence>
<proteinExistence type="inferred from homology"/>
<feature type="binding site" evidence="10">
    <location>
        <position position="242"/>
    </location>
    <ligand>
        <name>IMP</name>
        <dbReference type="ChEBI" id="CHEBI:58053"/>
    </ligand>
</feature>
<dbReference type="GO" id="GO:0004019">
    <property type="term" value="F:adenylosuccinate synthase activity"/>
    <property type="evidence" value="ECO:0007669"/>
    <property type="project" value="UniProtKB-UniRule"/>
</dbReference>
<feature type="binding site" evidence="10">
    <location>
        <position position="227"/>
    </location>
    <ligand>
        <name>IMP</name>
        <dbReference type="ChEBI" id="CHEBI:58053"/>
    </ligand>
</feature>
<feature type="binding site" evidence="10">
    <location>
        <begin position="302"/>
        <end position="308"/>
    </location>
    <ligand>
        <name>substrate</name>
    </ligand>
</feature>
<reference evidence="13 14" key="1">
    <citation type="submission" date="2019-06" db="EMBL/GenBank/DDBJ databases">
        <title>Wine fermentation using esterase from Monascus purpureus.</title>
        <authorList>
            <person name="Geng C."/>
            <person name="Zhang Y."/>
        </authorList>
    </citation>
    <scope>NUCLEOTIDE SEQUENCE [LARGE SCALE GENOMIC DNA]</scope>
    <source>
        <strain evidence="13">HQ1</strain>
    </source>
</reference>
<keyword evidence="6 10" id="KW-0547">Nucleotide-binding</keyword>